<keyword evidence="1" id="KW-0812">Transmembrane</keyword>
<sequence>MGMKKVKVMKDNDNLEEMRYYMEETLIPAYMKPRCYCIPIMLMSQFCLMFGYYTLSLWFPELVTRHEMFFHVPHVMQSAPPNCMLGASPAYLGQHPLLILPRANSSDEVQLADDNPCLRGGGNLMYIRMLLVAFTCLPATVWLILHVDILGRKFFVGKYREIGLGSHF</sequence>
<evidence type="ECO:0008006" key="3">
    <source>
        <dbReference type="Google" id="ProtNLM"/>
    </source>
</evidence>
<dbReference type="AlphaFoldDB" id="A0A7R9EWG7"/>
<dbReference type="EMBL" id="OD565395">
    <property type="protein sequence ID" value="CAD7441677.1"/>
    <property type="molecule type" value="Genomic_DNA"/>
</dbReference>
<keyword evidence="1" id="KW-1133">Transmembrane helix</keyword>
<organism evidence="2">
    <name type="scientific">Timema bartmani</name>
    <dbReference type="NCBI Taxonomy" id="61472"/>
    <lineage>
        <taxon>Eukaryota</taxon>
        <taxon>Metazoa</taxon>
        <taxon>Ecdysozoa</taxon>
        <taxon>Arthropoda</taxon>
        <taxon>Hexapoda</taxon>
        <taxon>Insecta</taxon>
        <taxon>Pterygota</taxon>
        <taxon>Neoptera</taxon>
        <taxon>Polyneoptera</taxon>
        <taxon>Phasmatodea</taxon>
        <taxon>Timematodea</taxon>
        <taxon>Timematoidea</taxon>
        <taxon>Timematidae</taxon>
        <taxon>Timema</taxon>
    </lineage>
</organism>
<feature type="transmembrane region" description="Helical" evidence="1">
    <location>
        <begin position="125"/>
        <end position="145"/>
    </location>
</feature>
<proteinExistence type="predicted"/>
<name>A0A7R9EWG7_9NEOP</name>
<gene>
    <name evidence="2" type="ORF">TBIB3V08_LOCUS4132</name>
</gene>
<evidence type="ECO:0000256" key="1">
    <source>
        <dbReference type="SAM" id="Phobius"/>
    </source>
</evidence>
<reference evidence="2" key="1">
    <citation type="submission" date="2020-11" db="EMBL/GenBank/DDBJ databases">
        <authorList>
            <person name="Tran Van P."/>
        </authorList>
    </citation>
    <scope>NUCLEOTIDE SEQUENCE</scope>
</reference>
<keyword evidence="1" id="KW-0472">Membrane</keyword>
<evidence type="ECO:0000313" key="2">
    <source>
        <dbReference type="EMBL" id="CAD7441677.1"/>
    </source>
</evidence>
<accession>A0A7R9EWG7</accession>
<feature type="transmembrane region" description="Helical" evidence="1">
    <location>
        <begin position="36"/>
        <end position="59"/>
    </location>
</feature>
<protein>
    <recommendedName>
        <fullName evidence="3">Transmembrane protein</fullName>
    </recommendedName>
</protein>